<name>A0A251VDX4_HELAN</name>
<dbReference type="OMA" id="WSPLVPH"/>
<dbReference type="PANTHER" id="PTHR34287">
    <property type="entry name" value="OS06G0551500 PROTEIN-RELATED"/>
    <property type="match status" value="1"/>
</dbReference>
<dbReference type="PANTHER" id="PTHR34287:SF4">
    <property type="entry name" value="OS04G0504200 PROTEIN"/>
    <property type="match status" value="1"/>
</dbReference>
<dbReference type="AlphaFoldDB" id="A0A251VDX4"/>
<organism evidence="3 4">
    <name type="scientific">Helianthus annuus</name>
    <name type="common">Common sunflower</name>
    <dbReference type="NCBI Taxonomy" id="4232"/>
    <lineage>
        <taxon>Eukaryota</taxon>
        <taxon>Viridiplantae</taxon>
        <taxon>Streptophyta</taxon>
        <taxon>Embryophyta</taxon>
        <taxon>Tracheophyta</taxon>
        <taxon>Spermatophyta</taxon>
        <taxon>Magnoliopsida</taxon>
        <taxon>eudicotyledons</taxon>
        <taxon>Gunneridae</taxon>
        <taxon>Pentapetalae</taxon>
        <taxon>asterids</taxon>
        <taxon>campanulids</taxon>
        <taxon>Asterales</taxon>
        <taxon>Asteraceae</taxon>
        <taxon>Asteroideae</taxon>
        <taxon>Heliantheae alliance</taxon>
        <taxon>Heliantheae</taxon>
        <taxon>Helianthus</taxon>
    </lineage>
</organism>
<gene>
    <name evidence="3" type="ORF">HannXRQ_Chr02g0035171</name>
    <name evidence="2" type="ORF">HanXRQr2_Chr02g0050351</name>
</gene>
<evidence type="ECO:0000256" key="1">
    <source>
        <dbReference type="SAM" id="MobiDB-lite"/>
    </source>
</evidence>
<dbReference type="Proteomes" id="UP000215914">
    <property type="component" value="Chromosome 2"/>
</dbReference>
<dbReference type="EMBL" id="CM007891">
    <property type="protein sequence ID" value="OTG33479.1"/>
    <property type="molecule type" value="Genomic_DNA"/>
</dbReference>
<evidence type="ECO:0000313" key="3">
    <source>
        <dbReference type="EMBL" id="OTG33479.1"/>
    </source>
</evidence>
<evidence type="ECO:0000313" key="2">
    <source>
        <dbReference type="EMBL" id="KAF5817217.1"/>
    </source>
</evidence>
<accession>A0A251VDX4</accession>
<dbReference type="Gramene" id="mRNA:HanXRQr2_Chr02g0050351">
    <property type="protein sequence ID" value="mRNA:HanXRQr2_Chr02g0050351"/>
    <property type="gene ID" value="HanXRQr2_Chr02g0050351"/>
</dbReference>
<feature type="compositionally biased region" description="Polar residues" evidence="1">
    <location>
        <begin position="1"/>
        <end position="11"/>
    </location>
</feature>
<feature type="compositionally biased region" description="Low complexity" evidence="1">
    <location>
        <begin position="12"/>
        <end position="23"/>
    </location>
</feature>
<reference evidence="2 4" key="1">
    <citation type="journal article" date="2017" name="Nature">
        <title>The sunflower genome provides insights into oil metabolism, flowering and Asterid evolution.</title>
        <authorList>
            <person name="Badouin H."/>
            <person name="Gouzy J."/>
            <person name="Grassa C.J."/>
            <person name="Murat F."/>
            <person name="Staton S.E."/>
            <person name="Cottret L."/>
            <person name="Lelandais-Briere C."/>
            <person name="Owens G.L."/>
            <person name="Carrere S."/>
            <person name="Mayjonade B."/>
            <person name="Legrand L."/>
            <person name="Gill N."/>
            <person name="Kane N.C."/>
            <person name="Bowers J.E."/>
            <person name="Hubner S."/>
            <person name="Bellec A."/>
            <person name="Berard A."/>
            <person name="Berges H."/>
            <person name="Blanchet N."/>
            <person name="Boniface M.C."/>
            <person name="Brunel D."/>
            <person name="Catrice O."/>
            <person name="Chaidir N."/>
            <person name="Claudel C."/>
            <person name="Donnadieu C."/>
            <person name="Faraut T."/>
            <person name="Fievet G."/>
            <person name="Helmstetter N."/>
            <person name="King M."/>
            <person name="Knapp S.J."/>
            <person name="Lai Z."/>
            <person name="Le Paslier M.C."/>
            <person name="Lippi Y."/>
            <person name="Lorenzon L."/>
            <person name="Mandel J.R."/>
            <person name="Marage G."/>
            <person name="Marchand G."/>
            <person name="Marquand E."/>
            <person name="Bret-Mestries E."/>
            <person name="Morien E."/>
            <person name="Nambeesan S."/>
            <person name="Nguyen T."/>
            <person name="Pegot-Espagnet P."/>
            <person name="Pouilly N."/>
            <person name="Raftis F."/>
            <person name="Sallet E."/>
            <person name="Schiex T."/>
            <person name="Thomas J."/>
            <person name="Vandecasteele C."/>
            <person name="Vares D."/>
            <person name="Vear F."/>
            <person name="Vautrin S."/>
            <person name="Crespi M."/>
            <person name="Mangin B."/>
            <person name="Burke J.M."/>
            <person name="Salse J."/>
            <person name="Munos S."/>
            <person name="Vincourt P."/>
            <person name="Rieseberg L.H."/>
            <person name="Langlade N.B."/>
        </authorList>
    </citation>
    <scope>NUCLEOTIDE SEQUENCE [LARGE SCALE GENOMIC DNA]</scope>
    <source>
        <strain evidence="4">cv. SF193</strain>
        <tissue evidence="2">Leaves</tissue>
    </source>
</reference>
<feature type="region of interest" description="Disordered" evidence="1">
    <location>
        <begin position="1"/>
        <end position="34"/>
    </location>
</feature>
<proteinExistence type="predicted"/>
<dbReference type="OrthoDB" id="1678883at2759"/>
<evidence type="ECO:0000313" key="4">
    <source>
        <dbReference type="Proteomes" id="UP000215914"/>
    </source>
</evidence>
<reference evidence="2" key="3">
    <citation type="submission" date="2020-06" db="EMBL/GenBank/DDBJ databases">
        <title>Helianthus annuus Genome sequencing and assembly Release 2.</title>
        <authorList>
            <person name="Gouzy J."/>
            <person name="Langlade N."/>
            <person name="Munos S."/>
        </authorList>
    </citation>
    <scope>NUCLEOTIDE SEQUENCE</scope>
    <source>
        <tissue evidence="2">Leaves</tissue>
    </source>
</reference>
<sequence length="217" mass="24287">MEFNFNFNNIKQTETTQQEESQTLIPNNDDNDNDEIGYYGTGVTTVKVVEYMLSSMSNELLRKFPDNSAFDFDYTQSAIWSPLVPHPSKPSSPVRPLKQGKLLFDEEETETDAGNVNDTKFDSCMFNCFKIGNEFCGNKIVGVKKRGMRNRGFGQLGLNCLNSGNVSVDSGCSSPIRVKGWKKVLKAASKQFKKTMKKKDSGVHLKLSSNGFSKISY</sequence>
<dbReference type="InParanoid" id="A0A251VDX4"/>
<keyword evidence="4" id="KW-1185">Reference proteome</keyword>
<dbReference type="EMBL" id="MNCJ02000317">
    <property type="protein sequence ID" value="KAF5817217.1"/>
    <property type="molecule type" value="Genomic_DNA"/>
</dbReference>
<dbReference type="FunCoup" id="A0A251VDX4">
    <property type="interactions" value="330"/>
</dbReference>
<reference evidence="3" key="2">
    <citation type="submission" date="2017-02" db="EMBL/GenBank/DDBJ databases">
        <title>Sunflower complete genome.</title>
        <authorList>
            <person name="Langlade N."/>
            <person name="Munos S."/>
        </authorList>
    </citation>
    <scope>NUCLEOTIDE SEQUENCE [LARGE SCALE GENOMIC DNA]</scope>
    <source>
        <tissue evidence="3">Leaves</tissue>
    </source>
</reference>
<protein>
    <submittedName>
        <fullName evidence="3">Uncharacterized protein</fullName>
    </submittedName>
</protein>